<evidence type="ECO:0000256" key="8">
    <source>
        <dbReference type="ARBA" id="ARBA00023065"/>
    </source>
</evidence>
<dbReference type="InterPro" id="IPR036719">
    <property type="entry name" value="Neuro-gated_channel_TM_sf"/>
</dbReference>
<feature type="domain" description="Neurotransmitter-gated ion-channel transmembrane" evidence="14">
    <location>
        <begin position="329"/>
        <end position="406"/>
    </location>
</feature>
<feature type="transmembrane region" description="Helical" evidence="11">
    <location>
        <begin position="447"/>
        <end position="469"/>
    </location>
</feature>
<feature type="signal peptide" evidence="12">
    <location>
        <begin position="1"/>
        <end position="24"/>
    </location>
</feature>
<dbReference type="InterPro" id="IPR006201">
    <property type="entry name" value="Neur_channel"/>
</dbReference>
<comment type="subcellular location">
    <subcellularLocation>
        <location evidence="2">Cell membrane</location>
    </subcellularLocation>
    <subcellularLocation>
        <location evidence="1">Membrane</location>
        <topology evidence="1">Multi-pass membrane protein</topology>
    </subcellularLocation>
</comment>
<dbReference type="PRINTS" id="PR00253">
    <property type="entry name" value="GABAARECEPTR"/>
</dbReference>
<dbReference type="Pfam" id="PF02931">
    <property type="entry name" value="Neur_chan_LBD"/>
    <property type="match status" value="1"/>
</dbReference>
<evidence type="ECO:0000256" key="3">
    <source>
        <dbReference type="ARBA" id="ARBA00022448"/>
    </source>
</evidence>
<dbReference type="GO" id="GO:0005886">
    <property type="term" value="C:plasma membrane"/>
    <property type="evidence" value="ECO:0007669"/>
    <property type="project" value="UniProtKB-SubCell"/>
</dbReference>
<evidence type="ECO:0000256" key="1">
    <source>
        <dbReference type="ARBA" id="ARBA00004141"/>
    </source>
</evidence>
<evidence type="ECO:0000256" key="11">
    <source>
        <dbReference type="SAM" id="Phobius"/>
    </source>
</evidence>
<dbReference type="InterPro" id="IPR006028">
    <property type="entry name" value="GABAA/Glycine_rcpt"/>
</dbReference>
<evidence type="ECO:0000259" key="14">
    <source>
        <dbReference type="Pfam" id="PF02932"/>
    </source>
</evidence>
<dbReference type="InterPro" id="IPR036734">
    <property type="entry name" value="Neur_chan_lig-bd_sf"/>
</dbReference>
<evidence type="ECO:0000256" key="12">
    <source>
        <dbReference type="SAM" id="SignalP"/>
    </source>
</evidence>
<keyword evidence="8" id="KW-0406">Ion transport</keyword>
<dbReference type="Gene3D" id="2.70.170.10">
    <property type="entry name" value="Neurotransmitter-gated ion-channel ligand-binding domain"/>
    <property type="match status" value="1"/>
</dbReference>
<feature type="domain" description="Neurotransmitter-gated ion-channel ligand-binding" evidence="13">
    <location>
        <begin position="100"/>
        <end position="273"/>
    </location>
</feature>
<dbReference type="OrthoDB" id="6346517at2759"/>
<dbReference type="InterPro" id="IPR038050">
    <property type="entry name" value="Neuro_actylchol_rec"/>
</dbReference>
<evidence type="ECO:0000256" key="4">
    <source>
        <dbReference type="ARBA" id="ARBA00022475"/>
    </source>
</evidence>
<dbReference type="Gene3D" id="1.20.58.390">
    <property type="entry name" value="Neurotransmitter-gated ion-channel transmembrane domain"/>
    <property type="match status" value="1"/>
</dbReference>
<reference evidence="15 16" key="1">
    <citation type="journal article" date="2018" name="Nat. Ecol. Evol.">
        <title>Genomic signatures of mitonuclear coevolution across populations of Tigriopus californicus.</title>
        <authorList>
            <person name="Barreto F.S."/>
            <person name="Watson E.T."/>
            <person name="Lima T.G."/>
            <person name="Willett C.S."/>
            <person name="Edmands S."/>
            <person name="Li W."/>
            <person name="Burton R.S."/>
        </authorList>
    </citation>
    <scope>NUCLEOTIDE SEQUENCE [LARGE SCALE GENOMIC DNA]</scope>
    <source>
        <strain evidence="15 16">San Diego</strain>
    </source>
</reference>
<feature type="chain" id="PRO_5021745862" evidence="12">
    <location>
        <begin position="25"/>
        <end position="470"/>
    </location>
</feature>
<evidence type="ECO:0000256" key="2">
    <source>
        <dbReference type="ARBA" id="ARBA00004236"/>
    </source>
</evidence>
<protein>
    <submittedName>
        <fullName evidence="15">Uncharacterized protein</fullName>
    </submittedName>
</protein>
<dbReference type="AlphaFoldDB" id="A0A553PCZ4"/>
<dbReference type="GO" id="GO:0005230">
    <property type="term" value="F:extracellular ligand-gated monoatomic ion channel activity"/>
    <property type="evidence" value="ECO:0007669"/>
    <property type="project" value="InterPro"/>
</dbReference>
<dbReference type="GO" id="GO:0099095">
    <property type="term" value="F:ligand-gated monoatomic anion channel activity"/>
    <property type="evidence" value="ECO:0007669"/>
    <property type="project" value="UniProtKB-ARBA"/>
</dbReference>
<feature type="transmembrane region" description="Helical" evidence="11">
    <location>
        <begin position="384"/>
        <end position="407"/>
    </location>
</feature>
<feature type="transmembrane region" description="Helical" evidence="11">
    <location>
        <begin position="328"/>
        <end position="347"/>
    </location>
</feature>
<keyword evidence="9 11" id="KW-0472">Membrane</keyword>
<dbReference type="PRINTS" id="PR00252">
    <property type="entry name" value="NRIONCHANNEL"/>
</dbReference>
<gene>
    <name evidence="15" type="ORF">TCAL_15561</name>
</gene>
<dbReference type="InterPro" id="IPR006029">
    <property type="entry name" value="Neurotrans-gated_channel_TM"/>
</dbReference>
<dbReference type="GO" id="GO:0005254">
    <property type="term" value="F:chloride channel activity"/>
    <property type="evidence" value="ECO:0007669"/>
    <property type="project" value="UniProtKB-ARBA"/>
</dbReference>
<evidence type="ECO:0000256" key="5">
    <source>
        <dbReference type="ARBA" id="ARBA00022692"/>
    </source>
</evidence>
<evidence type="ECO:0000256" key="10">
    <source>
        <dbReference type="ARBA" id="ARBA00023303"/>
    </source>
</evidence>
<dbReference type="EMBL" id="VCGU01000005">
    <property type="protein sequence ID" value="TRY75524.1"/>
    <property type="molecule type" value="Genomic_DNA"/>
</dbReference>
<evidence type="ECO:0000313" key="15">
    <source>
        <dbReference type="EMBL" id="TRY75524.1"/>
    </source>
</evidence>
<accession>A0A553PCZ4</accession>
<keyword evidence="3" id="KW-0813">Transport</keyword>
<evidence type="ECO:0000256" key="7">
    <source>
        <dbReference type="ARBA" id="ARBA00022989"/>
    </source>
</evidence>
<keyword evidence="16" id="KW-1185">Reference proteome</keyword>
<dbReference type="Pfam" id="PF02932">
    <property type="entry name" value="Neur_chan_memb"/>
    <property type="match status" value="1"/>
</dbReference>
<organism evidence="15 16">
    <name type="scientific">Tigriopus californicus</name>
    <name type="common">Marine copepod</name>
    <dbReference type="NCBI Taxonomy" id="6832"/>
    <lineage>
        <taxon>Eukaryota</taxon>
        <taxon>Metazoa</taxon>
        <taxon>Ecdysozoa</taxon>
        <taxon>Arthropoda</taxon>
        <taxon>Crustacea</taxon>
        <taxon>Multicrustacea</taxon>
        <taxon>Hexanauplia</taxon>
        <taxon>Copepoda</taxon>
        <taxon>Harpacticoida</taxon>
        <taxon>Harpacticidae</taxon>
        <taxon>Tigriopus</taxon>
    </lineage>
</organism>
<dbReference type="STRING" id="6832.A0A553PCZ4"/>
<dbReference type="Proteomes" id="UP000318571">
    <property type="component" value="Chromosome 2"/>
</dbReference>
<evidence type="ECO:0000313" key="16">
    <source>
        <dbReference type="Proteomes" id="UP000318571"/>
    </source>
</evidence>
<evidence type="ECO:0000256" key="6">
    <source>
        <dbReference type="ARBA" id="ARBA00022729"/>
    </source>
</evidence>
<keyword evidence="5 11" id="KW-0812">Transmembrane</keyword>
<keyword evidence="10" id="KW-0407">Ion channel</keyword>
<dbReference type="SUPFAM" id="SSF63712">
    <property type="entry name" value="Nicotinic receptor ligand binding domain-like"/>
    <property type="match status" value="1"/>
</dbReference>
<dbReference type="GO" id="GO:0004888">
    <property type="term" value="F:transmembrane signaling receptor activity"/>
    <property type="evidence" value="ECO:0007669"/>
    <property type="project" value="InterPro"/>
</dbReference>
<dbReference type="SUPFAM" id="SSF90112">
    <property type="entry name" value="Neurotransmitter-gated ion-channel transmembrane pore"/>
    <property type="match status" value="1"/>
</dbReference>
<evidence type="ECO:0000256" key="9">
    <source>
        <dbReference type="ARBA" id="ARBA00023136"/>
    </source>
</evidence>
<proteinExistence type="predicted"/>
<dbReference type="InterPro" id="IPR006202">
    <property type="entry name" value="Neur_chan_lig-bd"/>
</dbReference>
<evidence type="ECO:0000259" key="13">
    <source>
        <dbReference type="Pfam" id="PF02931"/>
    </source>
</evidence>
<keyword evidence="6 12" id="KW-0732">Signal</keyword>
<dbReference type="PANTHER" id="PTHR18945">
    <property type="entry name" value="NEUROTRANSMITTER GATED ION CHANNEL"/>
    <property type="match status" value="1"/>
</dbReference>
<keyword evidence="4" id="KW-1003">Cell membrane</keyword>
<sequence length="470" mass="53618">MKMCPSAWIFVLLLLEAMFPIAIGNMENLVLTTLDQSPDLIPEISEDELQLLQSKNHRSKEKAGKSMGHGNTPLNRIHHSHGTAQKPILTYCTMNNLFCLASNYSKYVPPIDTTKKEGIKPLDVSIGFDNFEILKIDDRDFTVEINAYLIVKWRDTRVIIDFAQLYPDGVVPNEDLLGAPDWIPVELEMVSKLWLPDSEILRLKGFHSLSVLERLQGLWMSVRHEVLYVVATRIRFMCPMNYAKFPIDIQTCKFQIGSFNYDNTKMRYHTYYLPKLPNATESILDFEVHIKPLLPTERYYLPQETGNYSVAGFRMVMERKISHYVITYYLPSGLFVVVSWASFLIPADDIQGRMALLVTLFLVLVNIFNAITTNSPKADGLNALQAWIITCIFFVFGALLEYSVILLQLKLHSIQKCANDINGASASNGTLSVKVLRKNQMVARFDLVCLVFFPLLFLLFTSVYCLVMII</sequence>
<feature type="transmembrane region" description="Helical" evidence="11">
    <location>
        <begin position="354"/>
        <end position="372"/>
    </location>
</feature>
<comment type="caution">
    <text evidence="15">The sequence shown here is derived from an EMBL/GenBank/DDBJ whole genome shotgun (WGS) entry which is preliminary data.</text>
</comment>
<keyword evidence="7 11" id="KW-1133">Transmembrane helix</keyword>
<name>A0A553PCZ4_TIGCA</name>